<dbReference type="InterPro" id="IPR003018">
    <property type="entry name" value="GAF"/>
</dbReference>
<dbReference type="InterPro" id="IPR029016">
    <property type="entry name" value="GAF-like_dom_sf"/>
</dbReference>
<dbReference type="Gene3D" id="1.10.287.950">
    <property type="entry name" value="Methyl-accepting chemotaxis protein"/>
    <property type="match status" value="1"/>
</dbReference>
<dbReference type="SUPFAM" id="SSF55781">
    <property type="entry name" value="GAF domain-like"/>
    <property type="match status" value="2"/>
</dbReference>
<dbReference type="Proteomes" id="UP001240250">
    <property type="component" value="Unassembled WGS sequence"/>
</dbReference>
<dbReference type="PANTHER" id="PTHR32089">
    <property type="entry name" value="METHYL-ACCEPTING CHEMOTAXIS PROTEIN MCPB"/>
    <property type="match status" value="1"/>
</dbReference>
<evidence type="ECO:0000313" key="5">
    <source>
        <dbReference type="Proteomes" id="UP001240250"/>
    </source>
</evidence>
<dbReference type="SUPFAM" id="SSF58104">
    <property type="entry name" value="Methyl-accepting chemotaxis protein (MCP) signaling domain"/>
    <property type="match status" value="1"/>
</dbReference>
<proteinExistence type="predicted"/>
<dbReference type="Pfam" id="PF00015">
    <property type="entry name" value="MCPsignal"/>
    <property type="match status" value="1"/>
</dbReference>
<organism evidence="4 5">
    <name type="scientific">Cellulomonas iranensis</name>
    <dbReference type="NCBI Taxonomy" id="76862"/>
    <lineage>
        <taxon>Bacteria</taxon>
        <taxon>Bacillati</taxon>
        <taxon>Actinomycetota</taxon>
        <taxon>Actinomycetes</taxon>
        <taxon>Micrococcales</taxon>
        <taxon>Cellulomonadaceae</taxon>
        <taxon>Cellulomonas</taxon>
    </lineage>
</organism>
<accession>A0ABU0GMZ8</accession>
<gene>
    <name evidence="4" type="ORF">JO380_002809</name>
</gene>
<comment type="caution">
    <text evidence="4">The sequence shown here is derived from an EMBL/GenBank/DDBJ whole genome shotgun (WGS) entry which is preliminary data.</text>
</comment>
<dbReference type="SMART" id="SM00283">
    <property type="entry name" value="MA"/>
    <property type="match status" value="1"/>
</dbReference>
<evidence type="ECO:0000259" key="3">
    <source>
        <dbReference type="PROSITE" id="PS50111"/>
    </source>
</evidence>
<keyword evidence="5" id="KW-1185">Reference proteome</keyword>
<reference evidence="4 5" key="1">
    <citation type="submission" date="2023-07" db="EMBL/GenBank/DDBJ databases">
        <title>Sequencing the genomes of 1000 actinobacteria strains.</title>
        <authorList>
            <person name="Klenk H.-P."/>
        </authorList>
    </citation>
    <scope>NUCLEOTIDE SEQUENCE [LARGE SCALE GENOMIC DNA]</scope>
    <source>
        <strain evidence="4 5">DSM 14785</strain>
    </source>
</reference>
<protein>
    <submittedName>
        <fullName evidence="4">Methionine-R-sulfoxide reductase with GAF domain</fullName>
    </submittedName>
</protein>
<evidence type="ECO:0000313" key="4">
    <source>
        <dbReference type="EMBL" id="MDQ0426428.1"/>
    </source>
</evidence>
<dbReference type="EMBL" id="JAUSVM010000001">
    <property type="protein sequence ID" value="MDQ0426428.1"/>
    <property type="molecule type" value="Genomic_DNA"/>
</dbReference>
<keyword evidence="1 2" id="KW-0807">Transducer</keyword>
<name>A0ABU0GMZ8_9CELL</name>
<dbReference type="InterPro" id="IPR004089">
    <property type="entry name" value="MCPsignal_dom"/>
</dbReference>
<evidence type="ECO:0000256" key="1">
    <source>
        <dbReference type="ARBA" id="ARBA00023224"/>
    </source>
</evidence>
<dbReference type="RefSeq" id="WP_070319883.1">
    <property type="nucleotide sequence ID" value="NZ_CP194061.1"/>
</dbReference>
<dbReference type="PROSITE" id="PS50111">
    <property type="entry name" value="CHEMOTAXIS_TRANSDUC_2"/>
    <property type="match status" value="1"/>
</dbReference>
<evidence type="ECO:0000256" key="2">
    <source>
        <dbReference type="PROSITE-ProRule" id="PRU00284"/>
    </source>
</evidence>
<dbReference type="SMART" id="SM00065">
    <property type="entry name" value="GAF"/>
    <property type="match status" value="2"/>
</dbReference>
<feature type="domain" description="Methyl-accepting transducer" evidence="3">
    <location>
        <begin position="356"/>
        <end position="517"/>
    </location>
</feature>
<dbReference type="Gene3D" id="3.30.450.40">
    <property type="match status" value="2"/>
</dbReference>
<dbReference type="PANTHER" id="PTHR32089:SF112">
    <property type="entry name" value="LYSOZYME-LIKE PROTEIN-RELATED"/>
    <property type="match status" value="1"/>
</dbReference>
<sequence>MIRSATRSHTARLAAEAEAARADVRAITRLVDALAGVRDVTAGLTAAVTVVREQLGWAYASAWTVDAEVRALRFVAESGDAGEEFRRVTRTATFPEGVGLAGRAWRERRLVAVDDLAELTDCVRAPVARAAGVRSAVCVPLLAEGEVIGTMDFFSTEVLELTAERRAVLEAVAVVASQALERVVVARRQTEAEADTNASTAVLHAVSGASTAQDALAGALDTIRTGFGWAYGSYWAVDEKDRVLRFVQESGDAGAEFRRVTREATFAEGVGLAGRAWRSRDLVFVPDLAEVADCVRAPVARAAGVQSGVCLPIVVDGQVLGTMDFFVLERVDLTPSRRAALQDTAYLIGQALTRFTAAEQLQTAGRELVASIEEVERNVLAATTVAGEGQRLVQAADDDVAGLGRSSEEIGQVVRTIGTVAAQTNLLALNASIEAARAGDAGRGFAVVANEVKELADQTARATTEVGSRVAEIQRQVAATVTALAGIRSIVEEINGTQQVIGAVLTEQVAVTRSILG</sequence>
<dbReference type="Pfam" id="PF13185">
    <property type="entry name" value="GAF_2"/>
    <property type="match status" value="2"/>
</dbReference>